<organism evidence="3">
    <name type="scientific">Sesamum calycinum</name>
    <dbReference type="NCBI Taxonomy" id="2727403"/>
    <lineage>
        <taxon>Eukaryota</taxon>
        <taxon>Viridiplantae</taxon>
        <taxon>Streptophyta</taxon>
        <taxon>Embryophyta</taxon>
        <taxon>Tracheophyta</taxon>
        <taxon>Spermatophyta</taxon>
        <taxon>Magnoliopsida</taxon>
        <taxon>eudicotyledons</taxon>
        <taxon>Gunneridae</taxon>
        <taxon>Pentapetalae</taxon>
        <taxon>asterids</taxon>
        <taxon>lamiids</taxon>
        <taxon>Lamiales</taxon>
        <taxon>Pedaliaceae</taxon>
        <taxon>Sesamum</taxon>
    </lineage>
</organism>
<proteinExistence type="predicted"/>
<reference evidence="3" key="2">
    <citation type="journal article" date="2024" name="Plant">
        <title>Genomic evolution and insights into agronomic trait innovations of Sesamum species.</title>
        <authorList>
            <person name="Miao H."/>
            <person name="Wang L."/>
            <person name="Qu L."/>
            <person name="Liu H."/>
            <person name="Sun Y."/>
            <person name="Le M."/>
            <person name="Wang Q."/>
            <person name="Wei S."/>
            <person name="Zheng Y."/>
            <person name="Lin W."/>
            <person name="Duan Y."/>
            <person name="Cao H."/>
            <person name="Xiong S."/>
            <person name="Wang X."/>
            <person name="Wei L."/>
            <person name="Li C."/>
            <person name="Ma Q."/>
            <person name="Ju M."/>
            <person name="Zhao R."/>
            <person name="Li G."/>
            <person name="Mu C."/>
            <person name="Tian Q."/>
            <person name="Mei H."/>
            <person name="Zhang T."/>
            <person name="Gao T."/>
            <person name="Zhang H."/>
        </authorList>
    </citation>
    <scope>NUCLEOTIDE SEQUENCE</scope>
    <source>
        <strain evidence="3">KEN8</strain>
    </source>
</reference>
<dbReference type="Pfam" id="PF03478">
    <property type="entry name" value="Beta-prop_KIB1-4"/>
    <property type="match status" value="1"/>
</dbReference>
<gene>
    <name evidence="3" type="ORF">Scaly_1558100</name>
</gene>
<accession>A0AAW2P6P2</accession>
<name>A0AAW2P6P2_9LAMI</name>
<evidence type="ECO:0000259" key="2">
    <source>
        <dbReference type="Pfam" id="PF03478"/>
    </source>
</evidence>
<feature type="domain" description="KIB1-4 beta-propeller" evidence="2">
    <location>
        <begin position="2"/>
        <end position="162"/>
    </location>
</feature>
<protein>
    <recommendedName>
        <fullName evidence="2">KIB1-4 beta-propeller domain-containing protein</fullName>
    </recommendedName>
</protein>
<dbReference type="InterPro" id="IPR005174">
    <property type="entry name" value="KIB1-4_b-propeller"/>
</dbReference>
<dbReference type="AlphaFoldDB" id="A0AAW2P6P2"/>
<sequence length="236" mass="27254">MRDSFIKKVILSHSPYDESNFFAFSILNRHENLAYCKNGHDSWKIIDEARSYGEDVIYFGDAFYAVDKFGSIAICDVNYGDMPMVKHINVGQQIDGDMQYLVGAMGDLLLVSRYLDFEIDIEHYLEVCKTVKFRVYRFDWNAQKWESMASLDDKVVFLGRIHPWLCWQVIIQGVKGIGFILQMTILGQIMIVLLGIMTLVFIIWRMGVLNHYPVIPRTCIGQFGSLQVYAKHKTAI</sequence>
<reference evidence="3" key="1">
    <citation type="submission" date="2020-06" db="EMBL/GenBank/DDBJ databases">
        <authorList>
            <person name="Li T."/>
            <person name="Hu X."/>
            <person name="Zhang T."/>
            <person name="Song X."/>
            <person name="Zhang H."/>
            <person name="Dai N."/>
            <person name="Sheng W."/>
            <person name="Hou X."/>
            <person name="Wei L."/>
        </authorList>
    </citation>
    <scope>NUCLEOTIDE SEQUENCE</scope>
    <source>
        <strain evidence="3">KEN8</strain>
        <tissue evidence="3">Leaf</tissue>
    </source>
</reference>
<evidence type="ECO:0000313" key="3">
    <source>
        <dbReference type="EMBL" id="KAL0351694.1"/>
    </source>
</evidence>
<keyword evidence="1" id="KW-0812">Transmembrane</keyword>
<evidence type="ECO:0000256" key="1">
    <source>
        <dbReference type="SAM" id="Phobius"/>
    </source>
</evidence>
<feature type="transmembrane region" description="Helical" evidence="1">
    <location>
        <begin position="185"/>
        <end position="204"/>
    </location>
</feature>
<dbReference type="PANTHER" id="PTHR44259">
    <property type="entry name" value="OS07G0183000 PROTEIN-RELATED"/>
    <property type="match status" value="1"/>
</dbReference>
<dbReference type="InterPro" id="IPR050942">
    <property type="entry name" value="F-box_BR-signaling"/>
</dbReference>
<dbReference type="PANTHER" id="PTHR44259:SF114">
    <property type="entry name" value="OS06G0707300 PROTEIN"/>
    <property type="match status" value="1"/>
</dbReference>
<keyword evidence="1" id="KW-0472">Membrane</keyword>
<comment type="caution">
    <text evidence="3">The sequence shown here is derived from an EMBL/GenBank/DDBJ whole genome shotgun (WGS) entry which is preliminary data.</text>
</comment>
<dbReference type="EMBL" id="JACGWM010000009">
    <property type="protein sequence ID" value="KAL0351694.1"/>
    <property type="molecule type" value="Genomic_DNA"/>
</dbReference>
<keyword evidence="1" id="KW-1133">Transmembrane helix</keyword>